<comment type="caution">
    <text evidence="1">The sequence shown here is derived from an EMBL/GenBank/DDBJ whole genome shotgun (WGS) entry which is preliminary data.</text>
</comment>
<dbReference type="AlphaFoldDB" id="A0A2V0RMW8"/>
<evidence type="ECO:0000313" key="1">
    <source>
        <dbReference type="EMBL" id="GBH22410.1"/>
    </source>
</evidence>
<name>A0A2V0RMW8_9ZZZZ</name>
<proteinExistence type="predicted"/>
<dbReference type="EMBL" id="BDQB01000272">
    <property type="protein sequence ID" value="GBH22410.1"/>
    <property type="molecule type" value="Genomic_RNA"/>
</dbReference>
<organism evidence="1">
    <name type="scientific">viral metagenome</name>
    <dbReference type="NCBI Taxonomy" id="1070528"/>
    <lineage>
        <taxon>unclassified sequences</taxon>
        <taxon>metagenomes</taxon>
        <taxon>organismal metagenomes</taxon>
    </lineage>
</organism>
<reference evidence="1" key="1">
    <citation type="submission" date="2017-04" db="EMBL/GenBank/DDBJ databases">
        <title>Unveiling RNA virosphere associated with marine microorganisms.</title>
        <authorList>
            <person name="Urayama S."/>
            <person name="Takaki Y."/>
            <person name="Nishi S."/>
            <person name="Yoshida Y."/>
            <person name="Deguchi S."/>
            <person name="Takai K."/>
            <person name="Nunoura T."/>
        </authorList>
    </citation>
    <scope>NUCLEOTIDE SEQUENCE</scope>
</reference>
<accession>A0A2V0RMW8</accession>
<sequence length="530" mass="55893">MNSTKEYAIEVATTALNSFHKQARGDLEAPNGDENVGMYTARGGSAVTLTANTTSAAVVFDAEASLRKGQLDVVVYERNSANQVVAQQRVNLGRPTNEFLSAGVLSSALKVFNSSGVDVIGGTQSAAVLTSVPRDISKITSTDLANNCANHERDLASGIVSREDSTMTMAMTDHFGKKMALSRNNTLGNLVLRSWDDGVGARGTTTGQSLTFTGTAGMTILHSSSFTDAQILENSDTPKDLTTAGALRRFLDTARLDEQYNPLTLACYHASVNVRCVFADTDVTNAGQGYSAVIMALDSADNIIASKEVSDRVAANDGSTLDARFYGSITSSTSPIARIVVGARKTNLAATDNMIVESYAEVIAYEETSDIAARPIHVCVFEGLNASATININSAAVLTGVPDSTNVFISSKSSSNDVYDTNAVEVFLRSVTRVMPRAFTIDGHAAMVSSVDAMFGTEDVSIAFQAMSFEKVAKKVKKIGKVAKARAQEIPALLSELAPALEEIGSTLSMLPGPAGTAGQAMRSIGRLSR</sequence>
<protein>
    <submittedName>
        <fullName evidence="1">Uncharacterized protein</fullName>
    </submittedName>
</protein>